<reference evidence="1" key="1">
    <citation type="submission" date="2022-07" db="EMBL/GenBank/DDBJ databases">
        <title>Genome Sequence of Phlebia brevispora.</title>
        <authorList>
            <person name="Buettner E."/>
        </authorList>
    </citation>
    <scope>NUCLEOTIDE SEQUENCE</scope>
    <source>
        <strain evidence="1">MPL23</strain>
    </source>
</reference>
<gene>
    <name evidence="1" type="ORF">NM688_g5378</name>
</gene>
<accession>A0ACC1SWA4</accession>
<keyword evidence="2" id="KW-1185">Reference proteome</keyword>
<dbReference type="EMBL" id="JANHOG010000984">
    <property type="protein sequence ID" value="KAJ3547653.1"/>
    <property type="molecule type" value="Genomic_DNA"/>
</dbReference>
<evidence type="ECO:0000313" key="2">
    <source>
        <dbReference type="Proteomes" id="UP001148662"/>
    </source>
</evidence>
<dbReference type="Proteomes" id="UP001148662">
    <property type="component" value="Unassembled WGS sequence"/>
</dbReference>
<name>A0ACC1SWA4_9APHY</name>
<proteinExistence type="predicted"/>
<evidence type="ECO:0000313" key="1">
    <source>
        <dbReference type="EMBL" id="KAJ3547653.1"/>
    </source>
</evidence>
<organism evidence="1 2">
    <name type="scientific">Phlebia brevispora</name>
    <dbReference type="NCBI Taxonomy" id="194682"/>
    <lineage>
        <taxon>Eukaryota</taxon>
        <taxon>Fungi</taxon>
        <taxon>Dikarya</taxon>
        <taxon>Basidiomycota</taxon>
        <taxon>Agaricomycotina</taxon>
        <taxon>Agaricomycetes</taxon>
        <taxon>Polyporales</taxon>
        <taxon>Meruliaceae</taxon>
        <taxon>Phlebia</taxon>
    </lineage>
</organism>
<comment type="caution">
    <text evidence="1">The sequence shown here is derived from an EMBL/GenBank/DDBJ whole genome shotgun (WGS) entry which is preliminary data.</text>
</comment>
<protein>
    <submittedName>
        <fullName evidence="1">Uncharacterized protein</fullName>
    </submittedName>
</protein>
<sequence>MSLVRAALLRQNRAALAAVPRRSASSSSAVTEHDHHDEHHHEDNTVYPPETFANKYWRNFVLVTLAGLAIYKYAPSPEEESLVSRLVAHYKPPAELWQQINSEHIAQSAESQTGALLVASAKVNSVHRYRFPQMLDQHSAFCQPVGLGVDMSNVAVKTDKE</sequence>